<protein>
    <submittedName>
        <fullName evidence="1">Putative cbs domain-containing protein</fullName>
    </submittedName>
</protein>
<reference evidence="1 2" key="1">
    <citation type="journal article" date="2018" name="BMC Genomics">
        <title>Comparative genome analyses reveal sequence features reflecting distinct modes of host-adaptation between dicot and monocot powdery mildew.</title>
        <authorList>
            <person name="Wu Y."/>
            <person name="Ma X."/>
            <person name="Pan Z."/>
            <person name="Kale S.D."/>
            <person name="Song Y."/>
            <person name="King H."/>
            <person name="Zhang Q."/>
            <person name="Presley C."/>
            <person name="Deng X."/>
            <person name="Wei C.I."/>
            <person name="Xiao S."/>
        </authorList>
    </citation>
    <scope>NUCLEOTIDE SEQUENCE [LARGE SCALE GENOMIC DNA]</scope>
    <source>
        <strain evidence="1">UCSC1</strain>
    </source>
</reference>
<accession>A0A420HBF0</accession>
<name>A0A420HBF0_9PEZI</name>
<proteinExistence type="predicted"/>
<evidence type="ECO:0000313" key="2">
    <source>
        <dbReference type="Proteomes" id="UP000285405"/>
    </source>
</evidence>
<sequence length="436" mass="50117">MSVFHKPSRKWYIETLKNRPKPSRFERNHTDHRFDKATGQIYTETIVGTQVGDDKFWHHRPNITPNIGHHERTLDIAALNQCQKKANFKGTRSLLLTSLEGIVSNVYNLTSPLVELLSPQLIELLWKTLSERSLVSFHVWSLFSDRLNEDHNSLKGISRYSQIINTPRSALATYTRALTSINFNFITALTITIPFPLPDLVRLSELVNLVALEIINNSDPCQSSVSDFLVKAWSLSASNQESFQILRILKLWYHREITPNSLEHIARFPALAIYDVRGCSFDGYKHQRNLDWNFKGICDPLIKLEKYMNGRVNLNGSLFKPSDQKYNTDAVAPNSWDDKIYKLIHMIGQIRTDYDFQKACFKAKTTSAYMKRKMGNAPLACLSLGPAHPIVHKSLLFLKMEVSDQNDKIEMSLASQQKVIRRKTKRKLHDLLGEFS</sequence>
<gene>
    <name evidence="1" type="ORF">GcC1_209036</name>
</gene>
<dbReference type="Proteomes" id="UP000285405">
    <property type="component" value="Unassembled WGS sequence"/>
</dbReference>
<dbReference type="OrthoDB" id="5273928at2759"/>
<dbReference type="AlphaFoldDB" id="A0A420HBF0"/>
<comment type="caution">
    <text evidence="1">The sequence shown here is derived from an EMBL/GenBank/DDBJ whole genome shotgun (WGS) entry which is preliminary data.</text>
</comment>
<evidence type="ECO:0000313" key="1">
    <source>
        <dbReference type="EMBL" id="RKF54759.1"/>
    </source>
</evidence>
<dbReference type="EMBL" id="MCBR01020916">
    <property type="protein sequence ID" value="RKF54759.1"/>
    <property type="molecule type" value="Genomic_DNA"/>
</dbReference>
<organism evidence="1 2">
    <name type="scientific">Golovinomyces cichoracearum</name>
    <dbReference type="NCBI Taxonomy" id="62708"/>
    <lineage>
        <taxon>Eukaryota</taxon>
        <taxon>Fungi</taxon>
        <taxon>Dikarya</taxon>
        <taxon>Ascomycota</taxon>
        <taxon>Pezizomycotina</taxon>
        <taxon>Leotiomycetes</taxon>
        <taxon>Erysiphales</taxon>
        <taxon>Erysiphaceae</taxon>
        <taxon>Golovinomyces</taxon>
    </lineage>
</organism>